<dbReference type="InterPro" id="IPR002048">
    <property type="entry name" value="EF_hand_dom"/>
</dbReference>
<dbReference type="InterPro" id="IPR011992">
    <property type="entry name" value="EF-hand-dom_pair"/>
</dbReference>
<sequence length="163" mass="18602">MDNCVKSPLVCLSRKMSQEETSYTVVQMSEEGLAASGEFPRPLLMLAQNSVVMHNLLDPAFIFLHKGFTENRQPDRSLRLEEIEELREAIRKFDKDEDGYINCQDLDNCMSTTGYMPTEMECIKLSQQINMNLGDHVDFDDFVELMGPKLLAETVDMIGVKEL</sequence>
<reference evidence="5" key="1">
    <citation type="submission" date="2022-03" db="EMBL/GenBank/DDBJ databases">
        <title>Genomic analyses of argali, domestic sheep and their hybrids provide insights into chromosomal evolution, heterosis and genetic basis of agronomic traits.</title>
        <authorList>
            <person name="Li M."/>
        </authorList>
    </citation>
    <scope>NUCLEOTIDE SEQUENCE</scope>
    <source>
        <strain evidence="5">CAU-MHL-2022a</strain>
        <tissue evidence="5">Skin</tissue>
    </source>
</reference>
<dbReference type="Proteomes" id="UP001214576">
    <property type="component" value="Unassembled WGS sequence"/>
</dbReference>
<evidence type="ECO:0000313" key="5">
    <source>
        <dbReference type="EMBL" id="KAI4542015.1"/>
    </source>
</evidence>
<evidence type="ECO:0000256" key="2">
    <source>
        <dbReference type="ARBA" id="ARBA00022737"/>
    </source>
</evidence>
<dbReference type="FunFam" id="1.10.238.10:FF:000069">
    <property type="entry name" value="calcium-binding protein 1 isoform X1"/>
    <property type="match status" value="1"/>
</dbReference>
<dbReference type="InterPro" id="IPR018247">
    <property type="entry name" value="EF_Hand_1_Ca_BS"/>
</dbReference>
<dbReference type="GO" id="GO:0005509">
    <property type="term" value="F:calcium ion binding"/>
    <property type="evidence" value="ECO:0007669"/>
    <property type="project" value="InterPro"/>
</dbReference>
<dbReference type="AlphaFoldDB" id="A0AAD4UEF9"/>
<keyword evidence="3" id="KW-0106">Calcium</keyword>
<dbReference type="Gene3D" id="1.10.238.10">
    <property type="entry name" value="EF-hand"/>
    <property type="match status" value="1"/>
</dbReference>
<evidence type="ECO:0000313" key="6">
    <source>
        <dbReference type="Proteomes" id="UP001214576"/>
    </source>
</evidence>
<dbReference type="SMART" id="SM00054">
    <property type="entry name" value="EFh"/>
    <property type="match status" value="1"/>
</dbReference>
<evidence type="ECO:0000256" key="1">
    <source>
        <dbReference type="ARBA" id="ARBA00022723"/>
    </source>
</evidence>
<dbReference type="SUPFAM" id="SSF47473">
    <property type="entry name" value="EF-hand"/>
    <property type="match status" value="1"/>
</dbReference>
<keyword evidence="2" id="KW-0677">Repeat</keyword>
<evidence type="ECO:0000256" key="3">
    <source>
        <dbReference type="ARBA" id="ARBA00022837"/>
    </source>
</evidence>
<keyword evidence="1" id="KW-0479">Metal-binding</keyword>
<accession>A0AAD4UEF9</accession>
<dbReference type="PROSITE" id="PS00018">
    <property type="entry name" value="EF_HAND_1"/>
    <property type="match status" value="1"/>
</dbReference>
<evidence type="ECO:0000259" key="4">
    <source>
        <dbReference type="PROSITE" id="PS50222"/>
    </source>
</evidence>
<name>A0AAD4UEF9_OVIAM</name>
<proteinExistence type="predicted"/>
<dbReference type="EMBL" id="JAKZEL010000007">
    <property type="protein sequence ID" value="KAI4542015.1"/>
    <property type="molecule type" value="Genomic_DNA"/>
</dbReference>
<organism evidence="5 6">
    <name type="scientific">Ovis ammon polii</name>
    <dbReference type="NCBI Taxonomy" id="230172"/>
    <lineage>
        <taxon>Eukaryota</taxon>
        <taxon>Metazoa</taxon>
        <taxon>Chordata</taxon>
        <taxon>Craniata</taxon>
        <taxon>Vertebrata</taxon>
        <taxon>Euteleostomi</taxon>
        <taxon>Mammalia</taxon>
        <taxon>Eutheria</taxon>
        <taxon>Laurasiatheria</taxon>
        <taxon>Artiodactyla</taxon>
        <taxon>Ruminantia</taxon>
        <taxon>Pecora</taxon>
        <taxon>Bovidae</taxon>
        <taxon>Caprinae</taxon>
        <taxon>Ovis</taxon>
    </lineage>
</organism>
<protein>
    <recommendedName>
        <fullName evidence="4">EF-hand domain-containing protein</fullName>
    </recommendedName>
</protein>
<dbReference type="GO" id="GO:0005246">
    <property type="term" value="F:calcium channel regulator activity"/>
    <property type="evidence" value="ECO:0007669"/>
    <property type="project" value="TreeGrafter"/>
</dbReference>
<dbReference type="PANTHER" id="PTHR45917:SF1">
    <property type="entry name" value="CALCIUM-BINDING PROTEIN 1"/>
    <property type="match status" value="1"/>
</dbReference>
<keyword evidence="6" id="KW-1185">Reference proteome</keyword>
<dbReference type="PANTHER" id="PTHR45917">
    <property type="entry name" value="CALCIUM-BINDING PROTEIN 1-RELATED"/>
    <property type="match status" value="1"/>
</dbReference>
<gene>
    <name evidence="5" type="ORF">MG293_007394</name>
</gene>
<dbReference type="InterPro" id="IPR043582">
    <property type="entry name" value="CaBP1/2/4/5"/>
</dbReference>
<dbReference type="PROSITE" id="PS50222">
    <property type="entry name" value="EF_HAND_2"/>
    <property type="match status" value="1"/>
</dbReference>
<feature type="domain" description="EF-hand" evidence="4">
    <location>
        <begin position="81"/>
        <end position="116"/>
    </location>
</feature>
<dbReference type="Pfam" id="PF00036">
    <property type="entry name" value="EF-hand_1"/>
    <property type="match status" value="1"/>
</dbReference>
<dbReference type="GO" id="GO:0005737">
    <property type="term" value="C:cytoplasm"/>
    <property type="evidence" value="ECO:0007669"/>
    <property type="project" value="TreeGrafter"/>
</dbReference>
<comment type="caution">
    <text evidence="5">The sequence shown here is derived from an EMBL/GenBank/DDBJ whole genome shotgun (WGS) entry which is preliminary data.</text>
</comment>